<feature type="domain" description="Helicase ATP-binding" evidence="6">
    <location>
        <begin position="969"/>
        <end position="1140"/>
    </location>
</feature>
<reference evidence="8" key="1">
    <citation type="submission" date="2008-06" db="EMBL/GenBank/DDBJ databases">
        <authorList>
            <person name="Lorenzi H."/>
            <person name="Inman J."/>
            <person name="Miller J."/>
            <person name="Schobel S."/>
            <person name="Amedeo P."/>
            <person name="Caler E.V."/>
            <person name="da Silva J."/>
        </authorList>
    </citation>
    <scope>NUCLEOTIDE SEQUENCE [LARGE SCALE GENOMIC DNA]</scope>
    <source>
        <strain evidence="8">RN66</strain>
    </source>
</reference>
<evidence type="ECO:0000259" key="7">
    <source>
        <dbReference type="PROSITE" id="PS51194"/>
    </source>
</evidence>
<keyword evidence="9" id="KW-1185">Reference proteome</keyword>
<keyword evidence="3 8" id="KW-0347">Helicase</keyword>
<dbReference type="InterPro" id="IPR052431">
    <property type="entry name" value="SKI2_subfamily_helicases"/>
</dbReference>
<dbReference type="SUPFAM" id="SSF52540">
    <property type="entry name" value="P-loop containing nucleoside triphosphate hydrolases"/>
    <property type="match status" value="1"/>
</dbReference>
<dbReference type="PROSITE" id="PS51192">
    <property type="entry name" value="HELICASE_ATP_BIND_1"/>
    <property type="match status" value="1"/>
</dbReference>
<dbReference type="InterPro" id="IPR055124">
    <property type="entry name" value="PIN-like_DDX60"/>
</dbReference>
<keyword evidence="2" id="KW-0378">Hydrolase</keyword>
<dbReference type="Pfam" id="PF00270">
    <property type="entry name" value="DEAD"/>
    <property type="match status" value="1"/>
</dbReference>
<dbReference type="OrthoDB" id="64767at2759"/>
<dbReference type="VEuPathDB" id="CryptoDB:CMU_039750"/>
<evidence type="ECO:0000313" key="9">
    <source>
        <dbReference type="Proteomes" id="UP000001460"/>
    </source>
</evidence>
<dbReference type="GO" id="GO:0003676">
    <property type="term" value="F:nucleic acid binding"/>
    <property type="evidence" value="ECO:0007669"/>
    <property type="project" value="InterPro"/>
</dbReference>
<dbReference type="Pfam" id="PF26076">
    <property type="entry name" value="WHD_DDX60"/>
    <property type="match status" value="1"/>
</dbReference>
<dbReference type="InterPro" id="IPR059032">
    <property type="entry name" value="WHD_DDX60"/>
</dbReference>
<dbReference type="RefSeq" id="XP_002139255.1">
    <property type="nucleotide sequence ID" value="XM_002139219.1"/>
</dbReference>
<dbReference type="GO" id="GO:0004386">
    <property type="term" value="F:helicase activity"/>
    <property type="evidence" value="ECO:0007669"/>
    <property type="project" value="UniProtKB-KW"/>
</dbReference>
<evidence type="ECO:0000256" key="5">
    <source>
        <dbReference type="SAM" id="MobiDB-lite"/>
    </source>
</evidence>
<dbReference type="GO" id="GO:0005524">
    <property type="term" value="F:ATP binding"/>
    <property type="evidence" value="ECO:0007669"/>
    <property type="project" value="UniProtKB-KW"/>
</dbReference>
<dbReference type="EMBL" id="DS989726">
    <property type="protein sequence ID" value="EEA04906.1"/>
    <property type="molecule type" value="Genomic_DNA"/>
</dbReference>
<feature type="region of interest" description="Disordered" evidence="5">
    <location>
        <begin position="852"/>
        <end position="887"/>
    </location>
</feature>
<dbReference type="SMART" id="SM00490">
    <property type="entry name" value="HELICc"/>
    <property type="match status" value="1"/>
</dbReference>
<dbReference type="InterPro" id="IPR011545">
    <property type="entry name" value="DEAD/DEAH_box_helicase_dom"/>
</dbReference>
<sequence length="2034" mass="234435">MEQTLKVGGDLYLDSNLLEPKLKDELVSKSEDFAAISNYIGESLNSGQIYYPEDNPILLNKLNELLEKKEDILESTHMLGNILEWYFGSITVSLNDITPDIADAENVFVHAEGLLLNLYYTFDGCSCSYSSSPQTLPYIYLVERFISFMLEAGTKQIVLVFLDCFRVYLENINPGLLIVREILLLHAKLNPNIFTYSHFIHWVSKEFQTYMNNLESTTFFIEDGSSITQEYIDDETPISLKTALLSFGLDILSYSNVTLFYKIQRKGQKIIALSYSSTITQLFVELSREVILKNILDKPLQEPEYCKDHEYNCANEIIGNKGDETINISQLLIHAFIKNSITTEDILRSSSDEDTLHNIELINFFGKILLISFYLKNYVIKLLDRSKIAAICYRHKKSRDWEFLNEPCKSLEYLYFSETIKQLITIQLNDFTGNLRRINCADICDLYDPTLMEFIFLLIGEMSLVKNNKLGVTAEALGFSENQTIEMENFWSEVNGNSSSLFPIVLDGILSSYTENVDLSIQEAINSDIYTGGRPTLLPLRSKFVNRVMSELGVRISDLGQLDSTGIDTKNIPSKETVLYLEDVMGIVGIRDVALWEIERPQETRPTYRFDNVCISGLSAELQRKRKLRDNQRNQQFWFDLGQLLTGNERFHQAIVVNPFHVWNTCNELSPNKVTNNSLSSKAEEIRRKNEQAKSQKMQQDDDNQLKQYEIRLNQILAKGDPDSFMLAVYDMLIGLPRRTNEFNRFKALSRSFKLPKSRCKILIKTIQTCMSVIRSFKCSTLPDANHLVSARSAICMTFRIIIETFSQYYDIIDKNDFGEMIKALLQIGFTTSARNMITLYKYKMQEKNNIELSNKKTKESSKTETANKKGKQNNTNNRKRNKNKTEENIAEDRDGYLREVEKMVSEMESLYISLLNSGRYDKLALHIKEGLEAAFQLRYMGADFERSTGSIVDSRVLFLPDYWQKYILDIIDKGDSALVCAPTASGKTFICYYAMEQVLRYDNESVVVFVAPTKALADQVHAEISYRFGSKTYPNHSKISLFCKLSRDYSINIPTQCQILITLPYMLELLLMSSVYQSWVSKIKFVIFDEVHCINESEGGVYWERILQLIPCQYLCLSATIGNPYSFYNWLQKIKKTPNSQVHLVTYNERYADLSTLIYHQGDLYPLNPVLALSYERVLNYELPGDFYLTPADCLDLYLAISEIIKKDEQKEPFEQYVYWLDPDIYFNGTLAITKKQYRFYLVTILNVMVQLVRRQVITKESWTYITRNLLLTPSLTYQRKLVQLAKESGCDMYDIIMNTGNNGVLRSYSNETNSDLFNSKEFIDNIRKSEEVLVYSQRLPSAYKLADEFLEMIRKLQSENLLPCIIFNMERSVVEHLGQSLIGKLEKDHHYKYCGTKEAMQMTKTINRRRYEQYLKDIQRRDMLLKLKTMSRQQRERQGIIIDESELQSLENLKEPIDISEEYDAEFFLCDRKVMGGREREIQDLISSCEGKVSPIFIEGLRRGIGIHHDGLSLRYRRAVDTLYRIGYLLIIISTRTLALGVNMPCRTAVFVNDSITLTPLLYRQASGRAGRRGYDIQGNIIFWDISARKRNRLLTSELPTLTGNFPVTPTTVLRTFMLFNNILNEQSRQNITKERAIISLKALVKFFKDPLYSVGHFQEFHNKLIASQFRFTVDFLQRSQVLNAHGICTGYSGIISHMFEFEGTNLLLVKLIQSGIIFKYLFEGSTEQYSAENTDSILKSGKLLLTSNPVQRLLLLLAHISICKPMTKNCLHHIRNQLMNSSSSNLRDQLYGGKIQPLLLTLPKYVQSCIDEYNNSLFESTKNSLITACTDMDYEEYEYKLPLSNYYLRSNSDINDGSILQRFLNSFGSANSNICIQTPFMSLLGCKDTDIRSPQQLIYSTRPKLNCTSDLLTCVDSDSVVVTTQNISGKSSSLNSDVYLTVTLLNSFLVDFYETQRFSEIIRKNYIPVSEVFFLILDFKVLLDRFLYSFNLIQQDMAPATTSLYKNLINLNEILQSLYNTYRIIAAKNDA</sequence>
<keyword evidence="1" id="KW-0547">Nucleotide-binding</keyword>
<evidence type="ECO:0000256" key="3">
    <source>
        <dbReference type="ARBA" id="ARBA00022806"/>
    </source>
</evidence>
<dbReference type="SMART" id="SM00487">
    <property type="entry name" value="DEXDc"/>
    <property type="match status" value="1"/>
</dbReference>
<feature type="compositionally biased region" description="Basic and acidic residues" evidence="5">
    <location>
        <begin position="682"/>
        <end position="694"/>
    </location>
</feature>
<dbReference type="Pfam" id="PF23002">
    <property type="entry name" value="PIN-like_DDX60"/>
    <property type="match status" value="1"/>
</dbReference>
<evidence type="ECO:0000256" key="2">
    <source>
        <dbReference type="ARBA" id="ARBA00022801"/>
    </source>
</evidence>
<dbReference type="Proteomes" id="UP000001460">
    <property type="component" value="Unassembled WGS sequence"/>
</dbReference>
<dbReference type="GeneID" id="6994304"/>
<proteinExistence type="predicted"/>
<dbReference type="PANTHER" id="PTHR44533:SF4">
    <property type="entry name" value="DEAD_H RNA HELICASE, PUTATIVE-RELATED"/>
    <property type="match status" value="1"/>
</dbReference>
<dbReference type="InterPro" id="IPR027417">
    <property type="entry name" value="P-loop_NTPase"/>
</dbReference>
<evidence type="ECO:0000256" key="1">
    <source>
        <dbReference type="ARBA" id="ARBA00022741"/>
    </source>
</evidence>
<dbReference type="STRING" id="441375.B6A9L5"/>
<dbReference type="FunFam" id="3.40.50.300:FF:001039">
    <property type="entry name" value="ATP-dependent RNA helicase DDX60"/>
    <property type="match status" value="1"/>
</dbReference>
<dbReference type="InterPro" id="IPR001650">
    <property type="entry name" value="Helicase_C-like"/>
</dbReference>
<dbReference type="OMA" id="RRINCAD"/>
<feature type="region of interest" description="Disordered" evidence="5">
    <location>
        <begin position="674"/>
        <end position="703"/>
    </location>
</feature>
<dbReference type="GO" id="GO:0016787">
    <property type="term" value="F:hydrolase activity"/>
    <property type="evidence" value="ECO:0007669"/>
    <property type="project" value="UniProtKB-KW"/>
</dbReference>
<feature type="compositionally biased region" description="Basic and acidic residues" evidence="5">
    <location>
        <begin position="852"/>
        <end position="868"/>
    </location>
</feature>
<gene>
    <name evidence="8" type="ORF">CMU_039750</name>
</gene>
<evidence type="ECO:0000256" key="4">
    <source>
        <dbReference type="ARBA" id="ARBA00022840"/>
    </source>
</evidence>
<evidence type="ECO:0000259" key="6">
    <source>
        <dbReference type="PROSITE" id="PS51192"/>
    </source>
</evidence>
<dbReference type="InterPro" id="IPR014001">
    <property type="entry name" value="Helicase_ATP-bd"/>
</dbReference>
<dbReference type="Gene3D" id="3.40.50.300">
    <property type="entry name" value="P-loop containing nucleotide triphosphate hydrolases"/>
    <property type="match status" value="2"/>
</dbReference>
<dbReference type="eggNOG" id="KOG0949">
    <property type="taxonomic scope" value="Eukaryota"/>
</dbReference>
<protein>
    <submittedName>
        <fullName evidence="8">DEAD/DEAH box helicase, putative</fullName>
    </submittedName>
</protein>
<dbReference type="PANTHER" id="PTHR44533">
    <property type="entry name" value="DEAD/H RNA HELICASE, PUTATIVE-RELATED"/>
    <property type="match status" value="1"/>
</dbReference>
<evidence type="ECO:0000313" key="8">
    <source>
        <dbReference type="EMBL" id="EEA04906.1"/>
    </source>
</evidence>
<organism evidence="8 9">
    <name type="scientific">Cryptosporidium muris (strain RN66)</name>
    <dbReference type="NCBI Taxonomy" id="441375"/>
    <lineage>
        <taxon>Eukaryota</taxon>
        <taxon>Sar</taxon>
        <taxon>Alveolata</taxon>
        <taxon>Apicomplexa</taxon>
        <taxon>Conoidasida</taxon>
        <taxon>Coccidia</taxon>
        <taxon>Eucoccidiorida</taxon>
        <taxon>Eimeriorina</taxon>
        <taxon>Cryptosporidiidae</taxon>
        <taxon>Cryptosporidium</taxon>
    </lineage>
</organism>
<feature type="domain" description="Helicase C-terminal" evidence="7">
    <location>
        <begin position="1454"/>
        <end position="1616"/>
    </location>
</feature>
<dbReference type="PROSITE" id="PS51194">
    <property type="entry name" value="HELICASE_CTER"/>
    <property type="match status" value="1"/>
</dbReference>
<keyword evidence="4" id="KW-0067">ATP-binding</keyword>
<dbReference type="GO" id="GO:0005737">
    <property type="term" value="C:cytoplasm"/>
    <property type="evidence" value="ECO:0007669"/>
    <property type="project" value="TreeGrafter"/>
</dbReference>
<name>B6A9L5_CRYMR</name>
<accession>B6A9L5</accession>